<evidence type="ECO:0000313" key="3">
    <source>
        <dbReference type="Proteomes" id="UP000286482"/>
    </source>
</evidence>
<evidence type="ECO:0000259" key="1">
    <source>
        <dbReference type="Pfam" id="PF00535"/>
    </source>
</evidence>
<gene>
    <name evidence="2" type="ORF">DBZ36_17170</name>
</gene>
<dbReference type="EMBL" id="RAQO01000009">
    <property type="protein sequence ID" value="RKF14384.1"/>
    <property type="molecule type" value="Genomic_DNA"/>
</dbReference>
<keyword evidence="2" id="KW-0808">Transferase</keyword>
<dbReference type="Pfam" id="PF00535">
    <property type="entry name" value="Glycos_transf_2"/>
    <property type="match status" value="1"/>
</dbReference>
<dbReference type="Gene3D" id="3.90.550.10">
    <property type="entry name" value="Spore Coat Polysaccharide Biosynthesis Protein SpsA, Chain A"/>
    <property type="match status" value="1"/>
</dbReference>
<organism evidence="2 3">
    <name type="scientific">Alginatibacterium sediminis</name>
    <dbReference type="NCBI Taxonomy" id="2164068"/>
    <lineage>
        <taxon>Bacteria</taxon>
        <taxon>Pseudomonadati</taxon>
        <taxon>Pseudomonadota</taxon>
        <taxon>Gammaproteobacteria</taxon>
        <taxon>Alteromonadales</taxon>
        <taxon>Alteromonadaceae</taxon>
        <taxon>Alginatibacterium</taxon>
    </lineage>
</organism>
<keyword evidence="3" id="KW-1185">Reference proteome</keyword>
<proteinExistence type="predicted"/>
<dbReference type="PANTHER" id="PTHR43685:SF2">
    <property type="entry name" value="GLYCOSYLTRANSFERASE 2-LIKE DOMAIN-CONTAINING PROTEIN"/>
    <property type="match status" value="1"/>
</dbReference>
<dbReference type="AlphaFoldDB" id="A0A420E7D2"/>
<evidence type="ECO:0000313" key="2">
    <source>
        <dbReference type="EMBL" id="RKF14384.1"/>
    </source>
</evidence>
<dbReference type="RefSeq" id="WP_120356195.1">
    <property type="nucleotide sequence ID" value="NZ_RAQO01000009.1"/>
</dbReference>
<dbReference type="InterPro" id="IPR050834">
    <property type="entry name" value="Glycosyltransf_2"/>
</dbReference>
<dbReference type="InterPro" id="IPR001173">
    <property type="entry name" value="Glyco_trans_2-like"/>
</dbReference>
<name>A0A420E7D2_9ALTE</name>
<dbReference type="GO" id="GO:0016740">
    <property type="term" value="F:transferase activity"/>
    <property type="evidence" value="ECO:0007669"/>
    <property type="project" value="UniProtKB-KW"/>
</dbReference>
<feature type="domain" description="Glycosyltransferase 2-like" evidence="1">
    <location>
        <begin position="7"/>
        <end position="163"/>
    </location>
</feature>
<accession>A0A420E7D2</accession>
<reference evidence="2 3" key="1">
    <citation type="submission" date="2018-09" db="EMBL/GenBank/DDBJ databases">
        <authorList>
            <person name="Wang Z."/>
        </authorList>
    </citation>
    <scope>NUCLEOTIDE SEQUENCE [LARGE SCALE GENOMIC DNA]</scope>
    <source>
        <strain evidence="2 3">ALS 81</strain>
    </source>
</reference>
<comment type="caution">
    <text evidence="2">The sequence shown here is derived from an EMBL/GenBank/DDBJ whole genome shotgun (WGS) entry which is preliminary data.</text>
</comment>
<dbReference type="Proteomes" id="UP000286482">
    <property type="component" value="Unassembled WGS sequence"/>
</dbReference>
<dbReference type="InterPro" id="IPR029044">
    <property type="entry name" value="Nucleotide-diphossugar_trans"/>
</dbReference>
<sequence>MTIPTISVIVPVYNGLEFLESTVKSILEQTYTNFELLLINDGSKDTSLELIESLAKQDSRIRVFDKANGGVANARNFGISKANADLIAFCDQDDLWLPTKLEQQLPLFSQPEIGLVYCGSIARFTSNLPDSKADLSRFLSGDVFEDLLQQNVVSCCTAIARKQLILKVGGFREEVELKGVDDWMLWLHLAQCSKLAFVNEHLAVHIFHGDNYSLNELAMNSAEFYCIDQLSLQFSDIELKQPWPVIKGKLLLRHATDYKYIGEFRAAGEALSQAGELLGTHRYKIQGIAMKLIPAFMLRLLQRQKRLRTLAS</sequence>
<dbReference type="SUPFAM" id="SSF53448">
    <property type="entry name" value="Nucleotide-diphospho-sugar transferases"/>
    <property type="match status" value="1"/>
</dbReference>
<protein>
    <submittedName>
        <fullName evidence="2">Glycosyltransferase</fullName>
    </submittedName>
</protein>
<dbReference type="OrthoDB" id="9802649at2"/>
<dbReference type="PANTHER" id="PTHR43685">
    <property type="entry name" value="GLYCOSYLTRANSFERASE"/>
    <property type="match status" value="1"/>
</dbReference>